<keyword evidence="6" id="KW-0408">Iron</keyword>
<dbReference type="GO" id="GO:0046872">
    <property type="term" value="F:metal ion binding"/>
    <property type="evidence" value="ECO:0007669"/>
    <property type="project" value="UniProtKB-KW"/>
</dbReference>
<protein>
    <submittedName>
        <fullName evidence="9">Molybdopterin oxidoreductase</fullName>
    </submittedName>
</protein>
<dbReference type="InterPro" id="IPR006656">
    <property type="entry name" value="Mopterin_OxRdtase"/>
</dbReference>
<evidence type="ECO:0000256" key="5">
    <source>
        <dbReference type="ARBA" id="ARBA00023002"/>
    </source>
</evidence>
<gene>
    <name evidence="9" type="ORF">A6A03_14470</name>
</gene>
<organism evidence="9 10">
    <name type="scientific">Chloroflexus islandicus</name>
    <dbReference type="NCBI Taxonomy" id="1707952"/>
    <lineage>
        <taxon>Bacteria</taxon>
        <taxon>Bacillati</taxon>
        <taxon>Chloroflexota</taxon>
        <taxon>Chloroflexia</taxon>
        <taxon>Chloroflexales</taxon>
        <taxon>Chloroflexineae</taxon>
        <taxon>Chloroflexaceae</taxon>
        <taxon>Chloroflexus</taxon>
    </lineage>
</organism>
<evidence type="ECO:0000256" key="7">
    <source>
        <dbReference type="ARBA" id="ARBA00023014"/>
    </source>
</evidence>
<dbReference type="PROSITE" id="PS00932">
    <property type="entry name" value="MOLYBDOPTERIN_PROK_3"/>
    <property type="match status" value="1"/>
</dbReference>
<evidence type="ECO:0000256" key="4">
    <source>
        <dbReference type="ARBA" id="ARBA00022723"/>
    </source>
</evidence>
<dbReference type="GO" id="GO:0016491">
    <property type="term" value="F:oxidoreductase activity"/>
    <property type="evidence" value="ECO:0007669"/>
    <property type="project" value="UniProtKB-KW"/>
</dbReference>
<evidence type="ECO:0000313" key="10">
    <source>
        <dbReference type="Proteomes" id="UP000078287"/>
    </source>
</evidence>
<sequence length="689" mass="74823">MTTTLIRGCCPHDCPDTCGTITEVRDGRAVAFYADPDHPITQGWLCAKVRPYLERVYSPDRLLYPLRRVGPKGSGQWERISWDEAIVTIASRWQAIIAEYGAAAILPYSYSGTLGLLQTAIVDARLWNRMGASGLDRAICCAAAHAAVYATLGARRSPDYDDLLHSRLIILWGHNPASAGPHAMPFIRQAQRAGAYVVAIDPRRTATARSADLHLPINPATDGALALGMMHVIFAEHLHDEAWLEQHTIGWRELRTRAAEYDPERVAAITGLPAATIIDLARRYATTKPAIIKTADGIQRHQNGGQTFRALLCLPAVVGQYGVRGGGFAYSTGGYATWDGAAVGHGAECPPTPRMINMNRLGAALTGEVTDPPIMSLFVYCANPLASSPNAGLIEQGLRRDDLFTVVHDLFLTDTARYADIVLPATSQLEHLDLHRAYGHRYLTLNQPAIAPLGEAKSNWDVTRLLAAAMGYTEPWLHESAEEAIRGVLDASRARNPFLAGITYERLQREGTVRLALTPETDVPFADGHFPTPSGKVELWSATMAAQGLDPLPHYEPPAEYVAHPLAEGWLTLISAAPHHFVSSSMANQPSLRTKEGPPSIEINPADAAARGIRDGDEVIVGNQRGECRLRAVISDNVPPGVVFAAKGHWAMLSPDGRNVNWTTPDALADLGGQSTFHSNRVKVWRAGE</sequence>
<dbReference type="InterPro" id="IPR009010">
    <property type="entry name" value="Asp_de-COase-like_dom_sf"/>
</dbReference>
<name>A0A178M9P7_9CHLR</name>
<dbReference type="GO" id="GO:0051536">
    <property type="term" value="F:iron-sulfur cluster binding"/>
    <property type="evidence" value="ECO:0007669"/>
    <property type="project" value="UniProtKB-KW"/>
</dbReference>
<keyword evidence="3" id="KW-0500">Molybdenum</keyword>
<dbReference type="PROSITE" id="PS51669">
    <property type="entry name" value="4FE4S_MOW_BIS_MGD"/>
    <property type="match status" value="1"/>
</dbReference>
<proteinExistence type="inferred from homology"/>
<dbReference type="Gene3D" id="3.40.228.10">
    <property type="entry name" value="Dimethylsulfoxide Reductase, domain 2"/>
    <property type="match status" value="1"/>
</dbReference>
<feature type="domain" description="4Fe-4S Mo/W bis-MGD-type" evidence="8">
    <location>
        <begin position="3"/>
        <end position="60"/>
    </location>
</feature>
<evidence type="ECO:0000256" key="2">
    <source>
        <dbReference type="ARBA" id="ARBA00010312"/>
    </source>
</evidence>
<dbReference type="SUPFAM" id="SSF50692">
    <property type="entry name" value="ADC-like"/>
    <property type="match status" value="1"/>
</dbReference>
<keyword evidence="10" id="KW-1185">Reference proteome</keyword>
<keyword evidence="7" id="KW-0411">Iron-sulfur</keyword>
<evidence type="ECO:0000259" key="8">
    <source>
        <dbReference type="PROSITE" id="PS51669"/>
    </source>
</evidence>
<dbReference type="OrthoDB" id="9805142at2"/>
<dbReference type="SUPFAM" id="SSF53706">
    <property type="entry name" value="Formate dehydrogenase/DMSO reductase, domains 1-3"/>
    <property type="match status" value="1"/>
</dbReference>
<dbReference type="InterPro" id="IPR006657">
    <property type="entry name" value="MoPterin_dinucl-bd_dom"/>
</dbReference>
<dbReference type="Gene3D" id="3.30.2070.10">
    <property type="entry name" value="Formate dehydrogenase/DMSO reductase"/>
    <property type="match status" value="1"/>
</dbReference>
<evidence type="ECO:0000256" key="1">
    <source>
        <dbReference type="ARBA" id="ARBA00001942"/>
    </source>
</evidence>
<dbReference type="PROSITE" id="PS00490">
    <property type="entry name" value="MOLYBDOPTERIN_PROK_2"/>
    <property type="match status" value="1"/>
</dbReference>
<dbReference type="CDD" id="cd02766">
    <property type="entry name" value="MopB_3"/>
    <property type="match status" value="1"/>
</dbReference>
<comment type="cofactor">
    <cofactor evidence="1">
        <name>Mo-bis(molybdopterin guanine dinucleotide)</name>
        <dbReference type="ChEBI" id="CHEBI:60539"/>
    </cofactor>
</comment>
<dbReference type="Gene3D" id="3.40.50.740">
    <property type="match status" value="1"/>
</dbReference>
<dbReference type="Pfam" id="PF00384">
    <property type="entry name" value="Molybdopterin"/>
    <property type="match status" value="1"/>
</dbReference>
<reference evidence="9 10" key="1">
    <citation type="submission" date="2016-04" db="EMBL/GenBank/DDBJ databases">
        <title>Chloroflexus islandicus sp. nov., a thermophilic filamentous anoxygenic phototrophic bacterium from geyser Strokkur (Iceland).</title>
        <authorList>
            <person name="Gaisin V.A."/>
            <person name="Kalashnikov A.M."/>
            <person name="Sukhacheva M.V."/>
            <person name="Grouzdev D.S."/>
            <person name="Ivanov T.M."/>
            <person name="Kuznetsov B."/>
            <person name="Gorlenko V.M."/>
        </authorList>
    </citation>
    <scope>NUCLEOTIDE SEQUENCE [LARGE SCALE GENOMIC DNA]</scope>
    <source>
        <strain evidence="10">isl-2</strain>
    </source>
</reference>
<keyword evidence="5" id="KW-0560">Oxidoreductase</keyword>
<dbReference type="EMBL" id="LWQS01000054">
    <property type="protein sequence ID" value="OAN45472.1"/>
    <property type="molecule type" value="Genomic_DNA"/>
</dbReference>
<dbReference type="CDD" id="cd02786">
    <property type="entry name" value="MopB_CT_3"/>
    <property type="match status" value="1"/>
</dbReference>
<dbReference type="AlphaFoldDB" id="A0A178M9P7"/>
<evidence type="ECO:0000256" key="6">
    <source>
        <dbReference type="ARBA" id="ARBA00023004"/>
    </source>
</evidence>
<comment type="similarity">
    <text evidence="2">Belongs to the prokaryotic molybdopterin-containing oxidoreductase family.</text>
</comment>
<dbReference type="InterPro" id="IPR050612">
    <property type="entry name" value="Prok_Mopterin_Oxidored"/>
</dbReference>
<dbReference type="Gene3D" id="2.40.40.20">
    <property type="match status" value="1"/>
</dbReference>
<dbReference type="InterPro" id="IPR006655">
    <property type="entry name" value="Mopterin_OxRdtase_prok_CS"/>
</dbReference>
<dbReference type="InterPro" id="IPR006963">
    <property type="entry name" value="Mopterin_OxRdtase_4Fe-4S_dom"/>
</dbReference>
<dbReference type="Proteomes" id="UP000078287">
    <property type="component" value="Unassembled WGS sequence"/>
</dbReference>
<evidence type="ECO:0000313" key="9">
    <source>
        <dbReference type="EMBL" id="OAN45472.1"/>
    </source>
</evidence>
<dbReference type="Gene3D" id="2.20.25.90">
    <property type="entry name" value="ADC-like domains"/>
    <property type="match status" value="1"/>
</dbReference>
<keyword evidence="4" id="KW-0479">Metal-binding</keyword>
<evidence type="ECO:0000256" key="3">
    <source>
        <dbReference type="ARBA" id="ARBA00022505"/>
    </source>
</evidence>
<dbReference type="PANTHER" id="PTHR43742:SF6">
    <property type="entry name" value="OXIDOREDUCTASE YYAE-RELATED"/>
    <property type="match status" value="1"/>
</dbReference>
<dbReference type="SMART" id="SM00926">
    <property type="entry name" value="Molybdop_Fe4S4"/>
    <property type="match status" value="1"/>
</dbReference>
<dbReference type="PANTHER" id="PTHR43742">
    <property type="entry name" value="TRIMETHYLAMINE-N-OXIDE REDUCTASE"/>
    <property type="match status" value="1"/>
</dbReference>
<comment type="caution">
    <text evidence="9">The sequence shown here is derived from an EMBL/GenBank/DDBJ whole genome shotgun (WGS) entry which is preliminary data.</text>
</comment>
<dbReference type="GO" id="GO:0043546">
    <property type="term" value="F:molybdopterin cofactor binding"/>
    <property type="evidence" value="ECO:0007669"/>
    <property type="project" value="InterPro"/>
</dbReference>
<dbReference type="RefSeq" id="WP_066787503.1">
    <property type="nucleotide sequence ID" value="NZ_LWQS01000054.1"/>
</dbReference>
<dbReference type="Pfam" id="PF04879">
    <property type="entry name" value="Molybdop_Fe4S4"/>
    <property type="match status" value="1"/>
</dbReference>
<dbReference type="STRING" id="1707952.A6A03_14470"/>
<dbReference type="InterPro" id="IPR037920">
    <property type="entry name" value="YoaE_C"/>
</dbReference>
<accession>A0A178M9P7</accession>
<dbReference type="Pfam" id="PF01568">
    <property type="entry name" value="Molydop_binding"/>
    <property type="match status" value="1"/>
</dbReference>